<feature type="compositionally biased region" description="Pro residues" evidence="2">
    <location>
        <begin position="167"/>
        <end position="181"/>
    </location>
</feature>
<feature type="compositionally biased region" description="Basic and acidic residues" evidence="2">
    <location>
        <begin position="938"/>
        <end position="970"/>
    </location>
</feature>
<protein>
    <recommendedName>
        <fullName evidence="3">Arrestin C-terminal-like domain-containing protein</fullName>
    </recommendedName>
</protein>
<dbReference type="InterPro" id="IPR014752">
    <property type="entry name" value="Arrestin-like_C"/>
</dbReference>
<feature type="region of interest" description="Disordered" evidence="2">
    <location>
        <begin position="796"/>
        <end position="826"/>
    </location>
</feature>
<dbReference type="InterPro" id="IPR011022">
    <property type="entry name" value="Arrestin_C-like"/>
</dbReference>
<comment type="caution">
    <text evidence="4">The sequence shown here is derived from an EMBL/GenBank/DDBJ whole genome shotgun (WGS) entry which is preliminary data.</text>
</comment>
<evidence type="ECO:0000259" key="3">
    <source>
        <dbReference type="SMART" id="SM01017"/>
    </source>
</evidence>
<dbReference type="PANTHER" id="PTHR11188">
    <property type="entry name" value="ARRESTIN DOMAIN CONTAINING PROTEIN"/>
    <property type="match status" value="1"/>
</dbReference>
<sequence>MDVADQASISASGAGPSFLTVNTKSWLAAGRLFSLFRKPSMRTSPPHRAKLSQQVEAYASPTALKMRENASSVAEVASGQQADVAPACPATKDTMSSNGIVMGNGLESEKRALGDVDVSPQKNTNWIRPIILTHRDSSLDNLRQQHTIPLPSITLIEERMMEDDNRPPPPWVPNGANPPWPNQIRPLSDIREITEPSLADLTNRYHNRRPSLKRNGSLSRQNSSSRKDSLSRHPSWKGSIKAGTQNIIEEEHRTIPTCEQTDQSSDYSGPLDNVPRRVPSQGRRSRERNASVLRRQPSVPAAAPRGLGYTIPNRGQSVSPVKEAIGRSDPIYYDLLRRQPSRTFARSIEPNYDILDFPKHQHPRISAELHVGASLFVGGGSIEGHVRVVVDHCERSRHRRQLALSRVSVDLLGVEEMSTSRRNVFLNLATELVDSDNPPPHNMVESLKQLSPLDPFWMLAASNSNLPFLLSLPLDVGPPPFYSKHARIRYILAVTLLVRDQGKQYLVRASQEVSVLSVYDPEKALMSLPSPLTASDEYIRHRDSGMETIKVTAGLHRQVWVSGTNIFVDVHIANNSKKVVKRVELQLERDILFYKHVAATTKERSASQARIFDNNERTILSKGSLKSGSCGWNGISAHTSDMRTCDLELPRGHATVKCGKFFEVRYFLNVIVSASHSKLITVQLPIVLIHMNSLDVVPNSVAQVAAAIEEKRAKSHQRSQSRQPRPPGALPTNDAHVLPHPGSPTNMTRRPSNASVQGRAFAAPRKQSLDRVRSEAEELFALGKLLDTSPRKYHYSPRQRAIASTHKARKGSQSEITYGYQTPPSNRKARILSDEMGEEVEDIRNRLRRMRSNETNRSIISTRNQDPVSGSAVVRRGNSLGSRSQRVGFRDLEKAEVASGSPGANNLNMSRFESLSAAAGRTAHTQTHSHTGQLKKMKSVERWRGPSWFSERRERSRDREDREKMMGNWI</sequence>
<dbReference type="Proteomes" id="UP000490939">
    <property type="component" value="Unassembled WGS sequence"/>
</dbReference>
<reference evidence="4 5" key="1">
    <citation type="submission" date="2019-07" db="EMBL/GenBank/DDBJ databases">
        <title>Venturia inaequalis Genome Resource.</title>
        <authorList>
            <person name="Lichtner F.J."/>
        </authorList>
    </citation>
    <scope>NUCLEOTIDE SEQUENCE [LARGE SCALE GENOMIC DNA]</scope>
    <source>
        <strain evidence="4 5">DMI_063113</strain>
    </source>
</reference>
<keyword evidence="5" id="KW-1185">Reference proteome</keyword>
<feature type="region of interest" description="Disordered" evidence="2">
    <location>
        <begin position="917"/>
        <end position="970"/>
    </location>
</feature>
<evidence type="ECO:0000256" key="1">
    <source>
        <dbReference type="ARBA" id="ARBA00005298"/>
    </source>
</evidence>
<dbReference type="PANTHER" id="PTHR11188:SF17">
    <property type="entry name" value="FI21816P1"/>
    <property type="match status" value="1"/>
</dbReference>
<evidence type="ECO:0000313" key="4">
    <source>
        <dbReference type="EMBL" id="KAE9992358.1"/>
    </source>
</evidence>
<feature type="compositionally biased region" description="Polar residues" evidence="2">
    <location>
        <begin position="811"/>
        <end position="825"/>
    </location>
</feature>
<feature type="region of interest" description="Disordered" evidence="2">
    <location>
        <begin position="255"/>
        <end position="317"/>
    </location>
</feature>
<dbReference type="InterPro" id="IPR014756">
    <property type="entry name" value="Ig_E-set"/>
</dbReference>
<feature type="compositionally biased region" description="Polar residues" evidence="2">
    <location>
        <begin position="214"/>
        <end position="224"/>
    </location>
</feature>
<dbReference type="Pfam" id="PF02752">
    <property type="entry name" value="Arrestin_C"/>
    <property type="match status" value="1"/>
</dbReference>
<gene>
    <name evidence="4" type="ORF">EG327_009312</name>
</gene>
<proteinExistence type="inferred from homology"/>
<dbReference type="SUPFAM" id="SSF81296">
    <property type="entry name" value="E set domains"/>
    <property type="match status" value="1"/>
</dbReference>
<evidence type="ECO:0000313" key="5">
    <source>
        <dbReference type="Proteomes" id="UP000490939"/>
    </source>
</evidence>
<feature type="compositionally biased region" description="Polar residues" evidence="2">
    <location>
        <begin position="257"/>
        <end position="267"/>
    </location>
</feature>
<feature type="region of interest" description="Disordered" evidence="2">
    <location>
        <begin position="162"/>
        <end position="185"/>
    </location>
</feature>
<dbReference type="GO" id="GO:0005737">
    <property type="term" value="C:cytoplasm"/>
    <property type="evidence" value="ECO:0007669"/>
    <property type="project" value="TreeGrafter"/>
</dbReference>
<dbReference type="EMBL" id="WNWR01000061">
    <property type="protein sequence ID" value="KAE9992358.1"/>
    <property type="molecule type" value="Genomic_DNA"/>
</dbReference>
<feature type="compositionally biased region" description="Polar residues" evidence="2">
    <location>
        <begin position="743"/>
        <end position="756"/>
    </location>
</feature>
<comment type="similarity">
    <text evidence="1">Belongs to the arrestin family.</text>
</comment>
<accession>A0A8H3VSW8</accession>
<feature type="region of interest" description="Disordered" evidence="2">
    <location>
        <begin position="710"/>
        <end position="769"/>
    </location>
</feature>
<dbReference type="SMART" id="SM01017">
    <property type="entry name" value="Arrestin_C"/>
    <property type="match status" value="1"/>
</dbReference>
<dbReference type="AlphaFoldDB" id="A0A8H3VSW8"/>
<dbReference type="InterPro" id="IPR050357">
    <property type="entry name" value="Arrestin_domain-protein"/>
</dbReference>
<feature type="domain" description="Arrestin C-terminal-like" evidence="3">
    <location>
        <begin position="545"/>
        <end position="693"/>
    </location>
</feature>
<dbReference type="Gene3D" id="2.60.40.640">
    <property type="match status" value="2"/>
</dbReference>
<name>A0A8H3VSW8_VENIN</name>
<feature type="compositionally biased region" description="Polar residues" evidence="2">
    <location>
        <begin position="923"/>
        <end position="932"/>
    </location>
</feature>
<organism evidence="4 5">
    <name type="scientific">Venturia inaequalis</name>
    <name type="common">Apple scab fungus</name>
    <dbReference type="NCBI Taxonomy" id="5025"/>
    <lineage>
        <taxon>Eukaryota</taxon>
        <taxon>Fungi</taxon>
        <taxon>Dikarya</taxon>
        <taxon>Ascomycota</taxon>
        <taxon>Pezizomycotina</taxon>
        <taxon>Dothideomycetes</taxon>
        <taxon>Pleosporomycetidae</taxon>
        <taxon>Venturiales</taxon>
        <taxon>Venturiaceae</taxon>
        <taxon>Venturia</taxon>
    </lineage>
</organism>
<dbReference type="GO" id="GO:0015031">
    <property type="term" value="P:protein transport"/>
    <property type="evidence" value="ECO:0007669"/>
    <property type="project" value="TreeGrafter"/>
</dbReference>
<evidence type="ECO:0000256" key="2">
    <source>
        <dbReference type="SAM" id="MobiDB-lite"/>
    </source>
</evidence>
<feature type="region of interest" description="Disordered" evidence="2">
    <location>
        <begin position="198"/>
        <end position="243"/>
    </location>
</feature>